<dbReference type="PROSITE" id="PS00892">
    <property type="entry name" value="HIT_1"/>
    <property type="match status" value="1"/>
</dbReference>
<accession>A0A2H0FJM0</accession>
<dbReference type="GO" id="GO:0003824">
    <property type="term" value="F:catalytic activity"/>
    <property type="evidence" value="ECO:0007669"/>
    <property type="project" value="InterPro"/>
</dbReference>
<gene>
    <name evidence="5" type="ORF">COW72_02230</name>
</gene>
<dbReference type="AlphaFoldDB" id="A0A2H0FJM0"/>
<proteinExistence type="predicted"/>
<dbReference type="PROSITE" id="PS51084">
    <property type="entry name" value="HIT_2"/>
    <property type="match status" value="1"/>
</dbReference>
<dbReference type="InterPro" id="IPR036265">
    <property type="entry name" value="HIT-like_sf"/>
</dbReference>
<evidence type="ECO:0000256" key="2">
    <source>
        <dbReference type="PIRSR" id="PIRSR601310-3"/>
    </source>
</evidence>
<dbReference type="SUPFAM" id="SSF54197">
    <property type="entry name" value="HIT-like"/>
    <property type="match status" value="1"/>
</dbReference>
<evidence type="ECO:0000313" key="5">
    <source>
        <dbReference type="EMBL" id="PIQ06211.1"/>
    </source>
</evidence>
<evidence type="ECO:0000259" key="4">
    <source>
        <dbReference type="PROSITE" id="PS51084"/>
    </source>
</evidence>
<evidence type="ECO:0000313" key="6">
    <source>
        <dbReference type="Proteomes" id="UP000230778"/>
    </source>
</evidence>
<feature type="active site" description="Tele-AMP-histidine intermediate" evidence="1">
    <location>
        <position position="97"/>
    </location>
</feature>
<feature type="domain" description="HIT" evidence="4">
    <location>
        <begin position="4"/>
        <end position="109"/>
    </location>
</feature>
<organism evidence="5 6">
    <name type="scientific">Candidatus Nealsonbacteria bacterium CG18_big_fil_WC_8_21_14_2_50_37_10</name>
    <dbReference type="NCBI Taxonomy" id="1974717"/>
    <lineage>
        <taxon>Bacteria</taxon>
        <taxon>Candidatus Nealsoniibacteriota</taxon>
    </lineage>
</organism>
<name>A0A2H0FJM0_9BACT</name>
<evidence type="ECO:0000256" key="1">
    <source>
        <dbReference type="PIRSR" id="PIRSR601310-1"/>
    </source>
</evidence>
<dbReference type="PRINTS" id="PR00332">
    <property type="entry name" value="HISTRIAD"/>
</dbReference>
<protein>
    <submittedName>
        <fullName evidence="5">Histidine triad nucleotide-binding protein</fullName>
    </submittedName>
</protein>
<comment type="caution">
    <text evidence="5">The sequence shown here is derived from an EMBL/GenBank/DDBJ whole genome shotgun (WGS) entry which is preliminary data.</text>
</comment>
<dbReference type="CDD" id="cd01276">
    <property type="entry name" value="PKCI_related"/>
    <property type="match status" value="1"/>
</dbReference>
<dbReference type="InterPro" id="IPR001310">
    <property type="entry name" value="Histidine_triad_HIT"/>
</dbReference>
<sequence>MDCLFCKIANKKTPTEIVYENDKVVAFKDIHPKAPIHLLIVPKKHITSVDHLEFQDKELVGELILAAQKIAKGKKLNGYKLIINVGRPAGQVIDHLHLHLLSGKPTQLP</sequence>
<reference evidence="5 6" key="1">
    <citation type="submission" date="2017-09" db="EMBL/GenBank/DDBJ databases">
        <title>Depth-based differentiation of microbial function through sediment-hosted aquifers and enrichment of novel symbionts in the deep terrestrial subsurface.</title>
        <authorList>
            <person name="Probst A.J."/>
            <person name="Ladd B."/>
            <person name="Jarett J.K."/>
            <person name="Geller-Mcgrath D.E."/>
            <person name="Sieber C.M."/>
            <person name="Emerson J.B."/>
            <person name="Anantharaman K."/>
            <person name="Thomas B.C."/>
            <person name="Malmstrom R."/>
            <person name="Stieglmeier M."/>
            <person name="Klingl A."/>
            <person name="Woyke T."/>
            <person name="Ryan C.M."/>
            <person name="Banfield J.F."/>
        </authorList>
    </citation>
    <scope>NUCLEOTIDE SEQUENCE [LARGE SCALE GENOMIC DNA]</scope>
    <source>
        <strain evidence="5">CG18_big_fil_WC_8_21_14_2_50_37_10</strain>
    </source>
</reference>
<dbReference type="PANTHER" id="PTHR23089">
    <property type="entry name" value="HISTIDINE TRIAD HIT PROTEIN"/>
    <property type="match status" value="1"/>
</dbReference>
<evidence type="ECO:0000256" key="3">
    <source>
        <dbReference type="PROSITE-ProRule" id="PRU00464"/>
    </source>
</evidence>
<dbReference type="Pfam" id="PF11969">
    <property type="entry name" value="DcpS_C"/>
    <property type="match status" value="1"/>
</dbReference>
<dbReference type="Proteomes" id="UP000230778">
    <property type="component" value="Unassembled WGS sequence"/>
</dbReference>
<dbReference type="InterPro" id="IPR019808">
    <property type="entry name" value="Histidine_triad_CS"/>
</dbReference>
<dbReference type="EMBL" id="PCUC01000119">
    <property type="protein sequence ID" value="PIQ06211.1"/>
    <property type="molecule type" value="Genomic_DNA"/>
</dbReference>
<dbReference type="Gene3D" id="3.30.428.10">
    <property type="entry name" value="HIT-like"/>
    <property type="match status" value="1"/>
</dbReference>
<dbReference type="InterPro" id="IPR011146">
    <property type="entry name" value="HIT-like"/>
</dbReference>
<feature type="short sequence motif" description="Histidine triad motif" evidence="2 3">
    <location>
        <begin position="95"/>
        <end position="99"/>
    </location>
</feature>